<dbReference type="InterPro" id="IPR028098">
    <property type="entry name" value="Glyco_trans_4-like_N"/>
</dbReference>
<dbReference type="InterPro" id="IPR001296">
    <property type="entry name" value="Glyco_trans_1"/>
</dbReference>
<evidence type="ECO:0000313" key="6">
    <source>
        <dbReference type="EMBL" id="MBB4771725.1"/>
    </source>
</evidence>
<sequence length="422" mass="45222">MRILLVSDNYPPNRDGVATSVASLAAGLREWGHEVAVIAPRSGPPVPTRGYPTYLAPSFATGQGGFRFGWISPKTFERLIEIFKPDVVHIHTLGSLGMLAARLCRRTGLKTVLTWHTDLLAYRDAYPLLKLCIPIMYAGGLLPDDAGRVAKVIGRASLAALAGDDVAPHHRQMLSAVAALFDRVIVPSPKTASALRDMSPSCAPCVIPSAPVRHGKLAPDSARLLQEMRLSIHSGDSVLAYVGRLSSEKNLDVLLQAMASQVLPAVPAARLNIIGGGQQRKYERMAEALGISHAVAFAGPVPPELVNHLLNPCKVLAHPSLTETQGMVIAEAALEGVPAVVLDTELEGFVVKNDRTGYATGSETHFGDALVRLLECSETRDRLGSNAKRQATEYTPAQYASRVADVYDELLFPHDAPSAPHP</sequence>
<evidence type="ECO:0000256" key="2">
    <source>
        <dbReference type="ARBA" id="ARBA00022679"/>
    </source>
</evidence>
<evidence type="ECO:0000256" key="1">
    <source>
        <dbReference type="ARBA" id="ARBA00022676"/>
    </source>
</evidence>
<accession>A0A7W7MVC1</accession>
<dbReference type="GO" id="GO:0016757">
    <property type="term" value="F:glycosyltransferase activity"/>
    <property type="evidence" value="ECO:0007669"/>
    <property type="project" value="UniProtKB-KW"/>
</dbReference>
<evidence type="ECO:0000313" key="8">
    <source>
        <dbReference type="Proteomes" id="UP001501427"/>
    </source>
</evidence>
<dbReference type="AlphaFoldDB" id="A0A7W7MVC1"/>
<organism evidence="6 7">
    <name type="scientific">Actinomadura livida</name>
    <dbReference type="NCBI Taxonomy" id="79909"/>
    <lineage>
        <taxon>Bacteria</taxon>
        <taxon>Bacillati</taxon>
        <taxon>Actinomycetota</taxon>
        <taxon>Actinomycetes</taxon>
        <taxon>Streptosporangiales</taxon>
        <taxon>Thermomonosporaceae</taxon>
        <taxon>Actinomadura</taxon>
    </lineage>
</organism>
<dbReference type="Pfam" id="PF00534">
    <property type="entry name" value="Glycos_transf_1"/>
    <property type="match status" value="1"/>
</dbReference>
<dbReference type="RefSeq" id="WP_184878447.1">
    <property type="nucleotide sequence ID" value="NZ_BAAAHD010000001.1"/>
</dbReference>
<protein>
    <submittedName>
        <fullName evidence="5">Glycosyltransferase family 4 protein</fullName>
    </submittedName>
    <submittedName>
        <fullName evidence="6">Glycosyltransferase involved in cell wall biosynthesis</fullName>
    </submittedName>
</protein>
<dbReference type="InterPro" id="IPR050194">
    <property type="entry name" value="Glycosyltransferase_grp1"/>
</dbReference>
<dbReference type="Pfam" id="PF13439">
    <property type="entry name" value="Glyco_transf_4"/>
    <property type="match status" value="1"/>
</dbReference>
<dbReference type="GO" id="GO:1901137">
    <property type="term" value="P:carbohydrate derivative biosynthetic process"/>
    <property type="evidence" value="ECO:0007669"/>
    <property type="project" value="UniProtKB-ARBA"/>
</dbReference>
<dbReference type="EMBL" id="JACHMV010000001">
    <property type="protein sequence ID" value="MBB4771725.1"/>
    <property type="molecule type" value="Genomic_DNA"/>
</dbReference>
<keyword evidence="2 6" id="KW-0808">Transferase</keyword>
<comment type="caution">
    <text evidence="6">The sequence shown here is derived from an EMBL/GenBank/DDBJ whole genome shotgun (WGS) entry which is preliminary data.</text>
</comment>
<evidence type="ECO:0000259" key="3">
    <source>
        <dbReference type="Pfam" id="PF00534"/>
    </source>
</evidence>
<reference evidence="5" key="3">
    <citation type="submission" date="2023-12" db="EMBL/GenBank/DDBJ databases">
        <authorList>
            <person name="Sun Q."/>
            <person name="Inoue M."/>
        </authorList>
    </citation>
    <scope>NUCLEOTIDE SEQUENCE</scope>
    <source>
        <strain evidence="5">JCM 10667</strain>
    </source>
</reference>
<keyword evidence="1" id="KW-0328">Glycosyltransferase</keyword>
<evidence type="ECO:0000313" key="7">
    <source>
        <dbReference type="Proteomes" id="UP000549343"/>
    </source>
</evidence>
<dbReference type="PANTHER" id="PTHR45947">
    <property type="entry name" value="SULFOQUINOVOSYL TRANSFERASE SQD2"/>
    <property type="match status" value="1"/>
</dbReference>
<dbReference type="SUPFAM" id="SSF53756">
    <property type="entry name" value="UDP-Glycosyltransferase/glycogen phosphorylase"/>
    <property type="match status" value="1"/>
</dbReference>
<evidence type="ECO:0000313" key="5">
    <source>
        <dbReference type="EMBL" id="GAA0542929.1"/>
    </source>
</evidence>
<dbReference type="PANTHER" id="PTHR45947:SF3">
    <property type="entry name" value="SULFOQUINOVOSYL TRANSFERASE SQD2"/>
    <property type="match status" value="1"/>
</dbReference>
<feature type="domain" description="Glycosyl transferase family 1" evidence="3">
    <location>
        <begin position="232"/>
        <end position="389"/>
    </location>
</feature>
<proteinExistence type="predicted"/>
<feature type="domain" description="Glycosyltransferase subfamily 4-like N-terminal" evidence="4">
    <location>
        <begin position="15"/>
        <end position="208"/>
    </location>
</feature>
<name>A0A7W7MVC1_9ACTN</name>
<evidence type="ECO:0000259" key="4">
    <source>
        <dbReference type="Pfam" id="PF13439"/>
    </source>
</evidence>
<dbReference type="Proteomes" id="UP001501427">
    <property type="component" value="Unassembled WGS sequence"/>
</dbReference>
<reference evidence="6 7" key="2">
    <citation type="submission" date="2020-08" db="EMBL/GenBank/DDBJ databases">
        <title>Sequencing the genomes of 1000 actinobacteria strains.</title>
        <authorList>
            <person name="Klenk H.-P."/>
        </authorList>
    </citation>
    <scope>NUCLEOTIDE SEQUENCE [LARGE SCALE GENOMIC DNA]</scope>
    <source>
        <strain evidence="6 7">DSM 44772</strain>
    </source>
</reference>
<dbReference type="Proteomes" id="UP000549343">
    <property type="component" value="Unassembled WGS sequence"/>
</dbReference>
<keyword evidence="8" id="KW-1185">Reference proteome</keyword>
<gene>
    <name evidence="6" type="ORF">F4557_000143</name>
    <name evidence="5" type="ORF">GCM10009546_01230</name>
</gene>
<dbReference type="Gene3D" id="3.40.50.2000">
    <property type="entry name" value="Glycogen Phosphorylase B"/>
    <property type="match status" value="2"/>
</dbReference>
<reference evidence="5 8" key="1">
    <citation type="journal article" date="2019" name="Int. J. Syst. Evol. Microbiol.">
        <title>The Global Catalogue of Microorganisms (GCM) 10K type strain sequencing project: providing services to taxonomists for standard genome sequencing and annotation.</title>
        <authorList>
            <consortium name="The Broad Institute Genomics Platform"/>
            <consortium name="The Broad Institute Genome Sequencing Center for Infectious Disease"/>
            <person name="Wu L."/>
            <person name="Ma J."/>
        </authorList>
    </citation>
    <scope>NUCLEOTIDE SEQUENCE [LARGE SCALE GENOMIC DNA]</scope>
    <source>
        <strain evidence="5 8">JCM 10667</strain>
    </source>
</reference>
<dbReference type="EMBL" id="BAAAHD010000001">
    <property type="protein sequence ID" value="GAA0542929.1"/>
    <property type="molecule type" value="Genomic_DNA"/>
</dbReference>